<dbReference type="InterPro" id="IPR005632">
    <property type="entry name" value="Chaperone_Skp"/>
</dbReference>
<gene>
    <name evidence="5" type="ORF">CEW91_07520</name>
</gene>
<feature type="chain" id="PRO_5045276366" evidence="4">
    <location>
        <begin position="26"/>
        <end position="171"/>
    </location>
</feature>
<protein>
    <submittedName>
        <fullName evidence="5">Molecular chaperone</fullName>
    </submittedName>
</protein>
<dbReference type="PIRSF" id="PIRSF002094">
    <property type="entry name" value="OMP26_Skp"/>
    <property type="match status" value="1"/>
</dbReference>
<feature type="compositionally biased region" description="Basic and acidic residues" evidence="3">
    <location>
        <begin position="108"/>
        <end position="123"/>
    </location>
</feature>
<reference evidence="5 6" key="1">
    <citation type="submission" date="2017-06" db="EMBL/GenBank/DDBJ databases">
        <title>Complete genome sequence of Idiomarina piscisalsi strain 10PY1A isolated from soil of Soudi Arabia.</title>
        <authorList>
            <person name="Kim M.-C."/>
            <person name="Jung B.K."/>
            <person name="Budiyanto F."/>
            <person name="Nzila A."/>
            <person name="Shin J.-H."/>
        </authorList>
    </citation>
    <scope>NUCLEOTIDE SEQUENCE [LARGE SCALE GENOMIC DNA]</scope>
    <source>
        <strain evidence="5 6">10PY1A</strain>
    </source>
</reference>
<dbReference type="EMBL" id="CP022133">
    <property type="protein sequence ID" value="ASG66000.1"/>
    <property type="molecule type" value="Genomic_DNA"/>
</dbReference>
<dbReference type="Pfam" id="PF03938">
    <property type="entry name" value="OmpH"/>
    <property type="match status" value="1"/>
</dbReference>
<dbReference type="SMART" id="SM00935">
    <property type="entry name" value="OmpH"/>
    <property type="match status" value="1"/>
</dbReference>
<feature type="signal peptide" evidence="4">
    <location>
        <begin position="1"/>
        <end position="25"/>
    </location>
</feature>
<evidence type="ECO:0000256" key="3">
    <source>
        <dbReference type="SAM" id="MobiDB-lite"/>
    </source>
</evidence>
<dbReference type="PANTHER" id="PTHR35089">
    <property type="entry name" value="CHAPERONE PROTEIN SKP"/>
    <property type="match status" value="1"/>
</dbReference>
<evidence type="ECO:0000256" key="1">
    <source>
        <dbReference type="ARBA" id="ARBA00022729"/>
    </source>
</evidence>
<dbReference type="SUPFAM" id="SSF111384">
    <property type="entry name" value="OmpH-like"/>
    <property type="match status" value="1"/>
</dbReference>
<dbReference type="Proteomes" id="UP000197717">
    <property type="component" value="Chromosome"/>
</dbReference>
<feature type="region of interest" description="Disordered" evidence="3">
    <location>
        <begin position="104"/>
        <end position="123"/>
    </location>
</feature>
<accession>A0ABM6LTX8</accession>
<dbReference type="RefSeq" id="WP_088768394.1">
    <property type="nucleotide sequence ID" value="NZ_CP022133.1"/>
</dbReference>
<evidence type="ECO:0000313" key="6">
    <source>
        <dbReference type="Proteomes" id="UP000197717"/>
    </source>
</evidence>
<evidence type="ECO:0000256" key="2">
    <source>
        <dbReference type="PIRNR" id="PIRNR002094"/>
    </source>
</evidence>
<dbReference type="Gene3D" id="3.30.910.20">
    <property type="entry name" value="Skp domain"/>
    <property type="match status" value="1"/>
</dbReference>
<proteinExistence type="inferred from homology"/>
<dbReference type="PANTHER" id="PTHR35089:SF1">
    <property type="entry name" value="CHAPERONE PROTEIN SKP"/>
    <property type="match status" value="1"/>
</dbReference>
<evidence type="ECO:0000256" key="4">
    <source>
        <dbReference type="SAM" id="SignalP"/>
    </source>
</evidence>
<dbReference type="InterPro" id="IPR024930">
    <property type="entry name" value="Skp_dom_sf"/>
</dbReference>
<organism evidence="5 6">
    <name type="scientific">Idiomarina piscisalsi</name>
    <dbReference type="NCBI Taxonomy" id="1096243"/>
    <lineage>
        <taxon>Bacteria</taxon>
        <taxon>Pseudomonadati</taxon>
        <taxon>Pseudomonadota</taxon>
        <taxon>Gammaproteobacteria</taxon>
        <taxon>Alteromonadales</taxon>
        <taxon>Idiomarinaceae</taxon>
        <taxon>Idiomarina</taxon>
    </lineage>
</organism>
<evidence type="ECO:0000313" key="5">
    <source>
        <dbReference type="EMBL" id="ASG66000.1"/>
    </source>
</evidence>
<comment type="similarity">
    <text evidence="2">Belongs to the skp family.</text>
</comment>
<name>A0ABM6LTX8_9GAMM</name>
<sequence length="171" mass="19414">MKKLMKSTAAAVAISTALFAGAAQAQQKIGVVDMMNVFQQLPQREQISESLQNEFQDRFEEMRQLEQKVQELRQKQERDASIMSEAEKTQLARELEQTISQAQLKSKALQEDTRRRQNEERNKLLAKVQGVITDVAEEEGYDIVLESNAVAYMKSDNDLSDEVVEKMSSGN</sequence>
<keyword evidence="1 4" id="KW-0732">Signal</keyword>
<keyword evidence="6" id="KW-1185">Reference proteome</keyword>